<feature type="compositionally biased region" description="Low complexity" evidence="3">
    <location>
        <begin position="598"/>
        <end position="628"/>
    </location>
</feature>
<organism evidence="5 6">
    <name type="scientific">Verticillium nonalfalfae</name>
    <dbReference type="NCBI Taxonomy" id="1051616"/>
    <lineage>
        <taxon>Eukaryota</taxon>
        <taxon>Fungi</taxon>
        <taxon>Dikarya</taxon>
        <taxon>Ascomycota</taxon>
        <taxon>Pezizomycotina</taxon>
        <taxon>Sordariomycetes</taxon>
        <taxon>Hypocreomycetidae</taxon>
        <taxon>Glomerellales</taxon>
        <taxon>Plectosphaerellaceae</taxon>
        <taxon>Verticillium</taxon>
    </lineage>
</organism>
<evidence type="ECO:0000313" key="5">
    <source>
        <dbReference type="EMBL" id="RNJ56726.1"/>
    </source>
</evidence>
<dbReference type="InterPro" id="IPR001138">
    <property type="entry name" value="Zn2Cys6_DnaBD"/>
</dbReference>
<dbReference type="Pfam" id="PF00172">
    <property type="entry name" value="Zn_clus"/>
    <property type="match status" value="1"/>
</dbReference>
<feature type="region of interest" description="Disordered" evidence="3">
    <location>
        <begin position="593"/>
        <end position="679"/>
    </location>
</feature>
<dbReference type="GO" id="GO:0003677">
    <property type="term" value="F:DNA binding"/>
    <property type="evidence" value="ECO:0007669"/>
    <property type="project" value="InterPro"/>
</dbReference>
<evidence type="ECO:0000256" key="1">
    <source>
        <dbReference type="ARBA" id="ARBA00022723"/>
    </source>
</evidence>
<dbReference type="InterPro" id="IPR050797">
    <property type="entry name" value="Carb_Metab_Trans_Reg"/>
</dbReference>
<reference evidence="5 6" key="1">
    <citation type="submission" date="2018-10" db="EMBL/GenBank/DDBJ databases">
        <title>Genome sequence of Verticillium nonalfalfae VnAa140.</title>
        <authorList>
            <person name="Stajich J.E."/>
            <person name="Kasson M.T."/>
        </authorList>
    </citation>
    <scope>NUCLEOTIDE SEQUENCE [LARGE SCALE GENOMIC DNA]</scope>
    <source>
        <strain evidence="5 6">VnAa140</strain>
    </source>
</reference>
<dbReference type="SMART" id="SM00906">
    <property type="entry name" value="Fungal_trans"/>
    <property type="match status" value="1"/>
</dbReference>
<dbReference type="STRING" id="1051616.A0A3M9YAD1"/>
<dbReference type="GO" id="GO:0006351">
    <property type="term" value="P:DNA-templated transcription"/>
    <property type="evidence" value="ECO:0007669"/>
    <property type="project" value="InterPro"/>
</dbReference>
<dbReference type="PANTHER" id="PTHR31668">
    <property type="entry name" value="GLUCOSE TRANSPORT TRANSCRIPTION REGULATOR RGT1-RELATED-RELATED"/>
    <property type="match status" value="1"/>
</dbReference>
<keyword evidence="2" id="KW-0539">Nucleus</keyword>
<dbReference type="GeneID" id="39610662"/>
<dbReference type="InterPro" id="IPR036864">
    <property type="entry name" value="Zn2-C6_fun-type_DNA-bd_sf"/>
</dbReference>
<dbReference type="SUPFAM" id="SSF57701">
    <property type="entry name" value="Zn2/Cys6 DNA-binding domain"/>
    <property type="match status" value="1"/>
</dbReference>
<dbReference type="Pfam" id="PF04082">
    <property type="entry name" value="Fungal_trans"/>
    <property type="match status" value="1"/>
</dbReference>
<proteinExistence type="predicted"/>
<keyword evidence="6" id="KW-1185">Reference proteome</keyword>
<dbReference type="PROSITE" id="PS50048">
    <property type="entry name" value="ZN2_CY6_FUNGAL_2"/>
    <property type="match status" value="1"/>
</dbReference>
<dbReference type="SMART" id="SM00066">
    <property type="entry name" value="GAL4"/>
    <property type="match status" value="1"/>
</dbReference>
<keyword evidence="1" id="KW-0479">Metal-binding</keyword>
<evidence type="ECO:0000256" key="3">
    <source>
        <dbReference type="SAM" id="MobiDB-lite"/>
    </source>
</evidence>
<dbReference type="PANTHER" id="PTHR31668:SF20">
    <property type="entry name" value="ZN(II)2CYS6 TRANSCRIPTION FACTOR (EUROFUNG)"/>
    <property type="match status" value="1"/>
</dbReference>
<name>A0A3M9YAD1_9PEZI</name>
<dbReference type="GO" id="GO:0008270">
    <property type="term" value="F:zinc ion binding"/>
    <property type="evidence" value="ECO:0007669"/>
    <property type="project" value="InterPro"/>
</dbReference>
<comment type="caution">
    <text evidence="5">The sequence shown here is derived from an EMBL/GenBank/DDBJ whole genome shotgun (WGS) entry which is preliminary data.</text>
</comment>
<dbReference type="EMBL" id="RBVV01000052">
    <property type="protein sequence ID" value="RNJ56726.1"/>
    <property type="molecule type" value="Genomic_DNA"/>
</dbReference>
<dbReference type="GO" id="GO:0000981">
    <property type="term" value="F:DNA-binding transcription factor activity, RNA polymerase II-specific"/>
    <property type="evidence" value="ECO:0007669"/>
    <property type="project" value="InterPro"/>
</dbReference>
<evidence type="ECO:0000259" key="4">
    <source>
        <dbReference type="PROSITE" id="PS50048"/>
    </source>
</evidence>
<dbReference type="CDD" id="cd12148">
    <property type="entry name" value="fungal_TF_MHR"/>
    <property type="match status" value="1"/>
</dbReference>
<protein>
    <recommendedName>
        <fullName evidence="4">Zn(2)-C6 fungal-type domain-containing protein</fullName>
    </recommendedName>
</protein>
<dbReference type="InterPro" id="IPR007219">
    <property type="entry name" value="XnlR_reg_dom"/>
</dbReference>
<dbReference type="RefSeq" id="XP_028494884.1">
    <property type="nucleotide sequence ID" value="XM_028641092.1"/>
</dbReference>
<evidence type="ECO:0000313" key="6">
    <source>
        <dbReference type="Proteomes" id="UP000267145"/>
    </source>
</evidence>
<accession>A0A3M9YAD1</accession>
<feature type="domain" description="Zn(2)-C6 fungal-type" evidence="4">
    <location>
        <begin position="8"/>
        <end position="37"/>
    </location>
</feature>
<gene>
    <name evidence="5" type="ORF">D7B24_006973</name>
</gene>
<dbReference type="PROSITE" id="PS00463">
    <property type="entry name" value="ZN2_CY6_FUNGAL_1"/>
    <property type="match status" value="1"/>
</dbReference>
<dbReference type="Gene3D" id="4.10.240.10">
    <property type="entry name" value="Zn(2)-C6 fungal-type DNA-binding domain"/>
    <property type="match status" value="1"/>
</dbReference>
<dbReference type="AlphaFoldDB" id="A0A3M9YAD1"/>
<dbReference type="Proteomes" id="UP000267145">
    <property type="component" value="Unassembled WGS sequence"/>
</dbReference>
<sequence>MSQAVKRACDACHRRKVKCDGINPCRNCSSAQLSCTYNAIPQKKGPKGSRAKVISELRETQRQTSLTAKVHNRMNGIPSPPEPMGGAPTPGMLSPELVKDCLDFYFANLYEKAPVLDRRRIEQQLPYMEQNRDTYCLLTALCGFMVVQPGMALPLGDYNLDMYPGADLAASQVLLEECLRVRRGHDYLDSPTLDTLATSFFIFAIYQSIELHDKAWFYLREATTMVHLSGMNKEDTYGQWDATESSRRRRLYWLFFVLERAHAIQRQRPLTLQASIKPPSSADDPTDPQAHQLTSFIMLVKLFHSFDDAFTSSWNKTRSNLPHQHIATLQKQLADMLPTYLCQDDNLSNLHTNQQWLKSTHWQLSNGSMSSHNADGIDWQVPRDLSRDLLMKMASQFPGQGMELLGSGLIEKVFEIGSNMMDFLVTQPASRDPFSLGPREQLNQILNIVGVMRNGNNHVLPLLFTKINDVLPRLTNLMLQNAPENCALANIDIFDGFGNAGMAQPPPQMQMQMDTDYDRKFSVAEYEKNFEMNGVNNESHGVPASSSTSSIPAATSAELASPYASSPSVMSPGMEFPRQHLNDFCAPIPEQVMSPVGQSMSGSSSMNFQSMQQHQQQQQQQQQQQSHQQHQHHNHMLQSQYMSQHATQHSLPQSQSMNGFNSPSTPSPPGMNTASMPTAHSMSQGLMNQMPRQPPQRTNSFAMPQQGQVRTVGDFHALQRSNTGDLTTMAGMGGGEMDYGGMR</sequence>
<feature type="compositionally biased region" description="Polar residues" evidence="3">
    <location>
        <begin position="641"/>
        <end position="679"/>
    </location>
</feature>
<evidence type="ECO:0000256" key="2">
    <source>
        <dbReference type="ARBA" id="ARBA00023242"/>
    </source>
</evidence>
<dbReference type="CDD" id="cd00067">
    <property type="entry name" value="GAL4"/>
    <property type="match status" value="1"/>
</dbReference>